<dbReference type="Pfam" id="PF00248">
    <property type="entry name" value="Aldo_ket_red"/>
    <property type="match status" value="1"/>
</dbReference>
<proteinExistence type="predicted"/>
<dbReference type="InterPro" id="IPR036812">
    <property type="entry name" value="NAD(P)_OxRdtase_dom_sf"/>
</dbReference>
<dbReference type="Gene3D" id="3.20.20.100">
    <property type="entry name" value="NADP-dependent oxidoreductase domain"/>
    <property type="match status" value="1"/>
</dbReference>
<dbReference type="RefSeq" id="WP_354364970.1">
    <property type="nucleotide sequence ID" value="NZ_JBEPLO010000010.1"/>
</dbReference>
<evidence type="ECO:0000313" key="2">
    <source>
        <dbReference type="EMBL" id="MET3557999.1"/>
    </source>
</evidence>
<accession>A0ABV2FHG0</accession>
<sequence>METVNLGQSDLQVSRLSLGCMRMAGLDLEAAKEVIQTSLDLGINFFDHADIYGGGQSERIFGQAIKELGIKREEIILQSKCGIRRGFFDFSKDYILQSVDGILERLQTDYLDVLVLHRPDTLFEPEEVAEAFRELKASGKVRHFGLSNVNPYQIELLQNYLDEPLLANQLQLSLAHTPMIDAGLQVNMLTDGGVNRDGSVLEYCRLKNITIQTWSPFLIGLDKGTFFDHPDYEALNETLVEMAAEKEVSPEAIAIAWILRHPAKMQAIIGSMKPERLKKIAPACEVDLTREEWYKLYLSAGNFLP</sequence>
<gene>
    <name evidence="2" type="ORF">ABID29_001112</name>
</gene>
<dbReference type="CDD" id="cd19092">
    <property type="entry name" value="AKR_BsYcsN_EcYdhF-like"/>
    <property type="match status" value="1"/>
</dbReference>
<name>A0ABV2FHG0_9STRE</name>
<protein>
    <submittedName>
        <fullName evidence="2">Oxidoreductase</fullName>
    </submittedName>
</protein>
<dbReference type="PANTHER" id="PTHR43364">
    <property type="entry name" value="NADH-SPECIFIC METHYLGLYOXAL REDUCTASE-RELATED"/>
    <property type="match status" value="1"/>
</dbReference>
<reference evidence="2 3" key="1">
    <citation type="submission" date="2024-06" db="EMBL/GenBank/DDBJ databases">
        <title>Genomic Encyclopedia of Type Strains, Phase IV (KMG-IV): sequencing the most valuable type-strain genomes for metagenomic binning, comparative biology and taxonomic classification.</title>
        <authorList>
            <person name="Goeker M."/>
        </authorList>
    </citation>
    <scope>NUCLEOTIDE SEQUENCE [LARGE SCALE GENOMIC DNA]</scope>
    <source>
        <strain evidence="2 3">DSM 28303</strain>
    </source>
</reference>
<organism evidence="2 3">
    <name type="scientific">Streptococcus rupicaprae</name>
    <dbReference type="NCBI Taxonomy" id="759619"/>
    <lineage>
        <taxon>Bacteria</taxon>
        <taxon>Bacillati</taxon>
        <taxon>Bacillota</taxon>
        <taxon>Bacilli</taxon>
        <taxon>Lactobacillales</taxon>
        <taxon>Streptococcaceae</taxon>
        <taxon>Streptococcus</taxon>
    </lineage>
</organism>
<dbReference type="Proteomes" id="UP001549122">
    <property type="component" value="Unassembled WGS sequence"/>
</dbReference>
<evidence type="ECO:0000259" key="1">
    <source>
        <dbReference type="Pfam" id="PF00248"/>
    </source>
</evidence>
<dbReference type="PANTHER" id="PTHR43364:SF1">
    <property type="entry name" value="OXIDOREDUCTASE YDHF"/>
    <property type="match status" value="1"/>
</dbReference>
<keyword evidence="3" id="KW-1185">Reference proteome</keyword>
<evidence type="ECO:0000313" key="3">
    <source>
        <dbReference type="Proteomes" id="UP001549122"/>
    </source>
</evidence>
<feature type="domain" description="NADP-dependent oxidoreductase" evidence="1">
    <location>
        <begin position="15"/>
        <end position="294"/>
    </location>
</feature>
<dbReference type="SUPFAM" id="SSF51430">
    <property type="entry name" value="NAD(P)-linked oxidoreductase"/>
    <property type="match status" value="1"/>
</dbReference>
<dbReference type="InterPro" id="IPR023210">
    <property type="entry name" value="NADP_OxRdtase_dom"/>
</dbReference>
<dbReference type="InterPro" id="IPR050523">
    <property type="entry name" value="AKR_Detox_Biosynth"/>
</dbReference>
<comment type="caution">
    <text evidence="2">The sequence shown here is derived from an EMBL/GenBank/DDBJ whole genome shotgun (WGS) entry which is preliminary data.</text>
</comment>
<dbReference type="EMBL" id="JBEPLO010000010">
    <property type="protein sequence ID" value="MET3557999.1"/>
    <property type="molecule type" value="Genomic_DNA"/>
</dbReference>